<proteinExistence type="predicted"/>
<dbReference type="EMBL" id="KN880628">
    <property type="protein sequence ID" value="KIY64578.1"/>
    <property type="molecule type" value="Genomic_DNA"/>
</dbReference>
<dbReference type="AlphaFoldDB" id="A0A0D7B1T7"/>
<sequence>MYQSLERILHFPAALHAGSSIHNKPDSLPIGWVKPLIVQAITGFYLVNWWYGSCIGIPGLLGVRIRSELAVSMFGAREQRDQFIVLIEYSILTSSDVVVKLVYVESTIPLPIDHNRRTMSLVTMVSNEEDPMSHRTGCMPLGSYCLGSSTRIAEENL</sequence>
<keyword evidence="2" id="KW-1185">Reference proteome</keyword>
<reference evidence="1 2" key="1">
    <citation type="journal article" date="2015" name="Fungal Genet. Biol.">
        <title>Evolution of novel wood decay mechanisms in Agaricales revealed by the genome sequences of Fistulina hepatica and Cylindrobasidium torrendii.</title>
        <authorList>
            <person name="Floudas D."/>
            <person name="Held B.W."/>
            <person name="Riley R."/>
            <person name="Nagy L.G."/>
            <person name="Koehler G."/>
            <person name="Ransdell A.S."/>
            <person name="Younus H."/>
            <person name="Chow J."/>
            <person name="Chiniquy J."/>
            <person name="Lipzen A."/>
            <person name="Tritt A."/>
            <person name="Sun H."/>
            <person name="Haridas S."/>
            <person name="LaButti K."/>
            <person name="Ohm R.A."/>
            <person name="Kues U."/>
            <person name="Blanchette R.A."/>
            <person name="Grigoriev I.V."/>
            <person name="Minto R.E."/>
            <person name="Hibbett D.S."/>
        </authorList>
    </citation>
    <scope>NUCLEOTIDE SEQUENCE [LARGE SCALE GENOMIC DNA]</scope>
    <source>
        <strain evidence="1 2">FP15055 ss-10</strain>
    </source>
</reference>
<organism evidence="1 2">
    <name type="scientific">Cylindrobasidium torrendii FP15055 ss-10</name>
    <dbReference type="NCBI Taxonomy" id="1314674"/>
    <lineage>
        <taxon>Eukaryota</taxon>
        <taxon>Fungi</taxon>
        <taxon>Dikarya</taxon>
        <taxon>Basidiomycota</taxon>
        <taxon>Agaricomycotina</taxon>
        <taxon>Agaricomycetes</taxon>
        <taxon>Agaricomycetidae</taxon>
        <taxon>Agaricales</taxon>
        <taxon>Marasmiineae</taxon>
        <taxon>Physalacriaceae</taxon>
        <taxon>Cylindrobasidium</taxon>
    </lineage>
</organism>
<gene>
    <name evidence="1" type="ORF">CYLTODRAFT_413208</name>
</gene>
<evidence type="ECO:0000313" key="1">
    <source>
        <dbReference type="EMBL" id="KIY64578.1"/>
    </source>
</evidence>
<evidence type="ECO:0000313" key="2">
    <source>
        <dbReference type="Proteomes" id="UP000054007"/>
    </source>
</evidence>
<name>A0A0D7B1T7_9AGAR</name>
<accession>A0A0D7B1T7</accession>
<protein>
    <submittedName>
        <fullName evidence="1">Uncharacterized protein</fullName>
    </submittedName>
</protein>
<dbReference type="Proteomes" id="UP000054007">
    <property type="component" value="Unassembled WGS sequence"/>
</dbReference>